<dbReference type="AlphaFoldDB" id="A0A1G8D863"/>
<dbReference type="EMBL" id="FNDQ01000006">
    <property type="protein sequence ID" value="SDH53932.1"/>
    <property type="molecule type" value="Genomic_DNA"/>
</dbReference>
<feature type="domain" description="MnmC-like methyltransferase" evidence="1">
    <location>
        <begin position="157"/>
        <end position="233"/>
    </location>
</feature>
<proteinExistence type="predicted"/>
<evidence type="ECO:0000259" key="1">
    <source>
        <dbReference type="Pfam" id="PF05430"/>
    </source>
</evidence>
<dbReference type="InterPro" id="IPR029063">
    <property type="entry name" value="SAM-dependent_MTases_sf"/>
</dbReference>
<keyword evidence="2" id="KW-0489">Methyltransferase</keyword>
<dbReference type="GO" id="GO:0004808">
    <property type="term" value="F:tRNA (5-methylaminomethyl-2-thiouridylate)(34)-methyltransferase activity"/>
    <property type="evidence" value="ECO:0007669"/>
    <property type="project" value="InterPro"/>
</dbReference>
<keyword evidence="3" id="KW-1185">Reference proteome</keyword>
<accession>A0A1G8D863</accession>
<dbReference type="PANTHER" id="PTHR39963">
    <property type="entry name" value="SLL0983 PROTEIN"/>
    <property type="match status" value="1"/>
</dbReference>
<keyword evidence="2" id="KW-0808">Transferase</keyword>
<dbReference type="GO" id="GO:0032259">
    <property type="term" value="P:methylation"/>
    <property type="evidence" value="ECO:0007669"/>
    <property type="project" value="UniProtKB-KW"/>
</dbReference>
<dbReference type="Gene3D" id="3.40.50.150">
    <property type="entry name" value="Vaccinia Virus protein VP39"/>
    <property type="match status" value="1"/>
</dbReference>
<dbReference type="InterPro" id="IPR008471">
    <property type="entry name" value="MnmC-like_methylTransf"/>
</dbReference>
<name>A0A1G8D863_9FLAO</name>
<sequence>MWWPNTENKKIKDSVKRNVITTSDGSTSIKIEDWGETYHSIHGAIQEAKHVYINNGFDRIEKPSLRILEMGFGTGLNAFLTLVEARNASKTVEYHSVEAYPVTEEEMKALSFTALYSQAEDEANFQKMHYGEWNVLNRISDEFSLYKMHSKFEDMQLEAGYFDLVYFDVFGYQFQPDLWSVAIFQKVYDALEEGGVLVTYACRGPIKRAMKEVGFRTEKVPGPPGKREMLVAFK</sequence>
<evidence type="ECO:0000313" key="3">
    <source>
        <dbReference type="Proteomes" id="UP000243588"/>
    </source>
</evidence>
<dbReference type="STRING" id="702745.SAMN05421818_10648"/>
<dbReference type="InterPro" id="IPR047785">
    <property type="entry name" value="tRNA_MNMC2"/>
</dbReference>
<reference evidence="3" key="1">
    <citation type="submission" date="2016-10" db="EMBL/GenBank/DDBJ databases">
        <authorList>
            <person name="Varghese N."/>
            <person name="Submissions S."/>
        </authorList>
    </citation>
    <scope>NUCLEOTIDE SEQUENCE [LARGE SCALE GENOMIC DNA]</scope>
    <source>
        <strain evidence="3">DSM 23313</strain>
    </source>
</reference>
<dbReference type="NCBIfam" id="NF033855">
    <property type="entry name" value="tRNA_MNMC2"/>
    <property type="match status" value="1"/>
</dbReference>
<dbReference type="GO" id="GO:0016645">
    <property type="term" value="F:oxidoreductase activity, acting on the CH-NH group of donors"/>
    <property type="evidence" value="ECO:0007669"/>
    <property type="project" value="InterPro"/>
</dbReference>
<dbReference type="SUPFAM" id="SSF53335">
    <property type="entry name" value="S-adenosyl-L-methionine-dependent methyltransferases"/>
    <property type="match status" value="1"/>
</dbReference>
<dbReference type="Pfam" id="PF05430">
    <property type="entry name" value="Methyltransf_30"/>
    <property type="match status" value="1"/>
</dbReference>
<evidence type="ECO:0000313" key="2">
    <source>
        <dbReference type="EMBL" id="SDH53932.1"/>
    </source>
</evidence>
<organism evidence="2 3">
    <name type="scientific">Myroides phaeus</name>
    <dbReference type="NCBI Taxonomy" id="702745"/>
    <lineage>
        <taxon>Bacteria</taxon>
        <taxon>Pseudomonadati</taxon>
        <taxon>Bacteroidota</taxon>
        <taxon>Flavobacteriia</taxon>
        <taxon>Flavobacteriales</taxon>
        <taxon>Flavobacteriaceae</taxon>
        <taxon>Myroides</taxon>
    </lineage>
</organism>
<dbReference type="Proteomes" id="UP000243588">
    <property type="component" value="Unassembled WGS sequence"/>
</dbReference>
<dbReference type="PANTHER" id="PTHR39963:SF1">
    <property type="entry name" value="MNMC-LIKE METHYLTRANSFERASE DOMAIN-CONTAINING PROTEIN"/>
    <property type="match status" value="1"/>
</dbReference>
<protein>
    <submittedName>
        <fullName evidence="2">tRNA U34 5-methylaminomethyl-2-thiouridine-forming methyltransferase MnmC</fullName>
    </submittedName>
</protein>
<gene>
    <name evidence="2" type="ORF">SAMN05421818_10648</name>
</gene>